<dbReference type="Proteomes" id="UP000018418">
    <property type="component" value="Unassembled WGS sequence"/>
</dbReference>
<evidence type="ECO:0000313" key="2">
    <source>
        <dbReference type="Proteomes" id="UP000018418"/>
    </source>
</evidence>
<name>V2VX67_9GAMM</name>
<dbReference type="HOGENOM" id="CLU_2875387_0_0_6"/>
<keyword evidence="2" id="KW-1185">Reference proteome</keyword>
<dbReference type="AlphaFoldDB" id="V2VX67"/>
<protein>
    <submittedName>
        <fullName evidence="1">Uncharacterized protein</fullName>
    </submittedName>
</protein>
<proteinExistence type="predicted"/>
<dbReference type="EMBL" id="AYEU01000003">
    <property type="protein sequence ID" value="ESK52314.1"/>
    <property type="molecule type" value="Genomic_DNA"/>
</dbReference>
<evidence type="ECO:0000313" key="1">
    <source>
        <dbReference type="EMBL" id="ESK52314.1"/>
    </source>
</evidence>
<sequence length="63" mass="7361">MVSNGIYSYDSLCTGKKKGLNPLDLSLSNLYIVILRHINLSIWWRWRELNPRPPALRSRILHA</sequence>
<comment type="caution">
    <text evidence="1">The sequence shown here is derived from an EMBL/GenBank/DDBJ whole genome shotgun (WGS) entry which is preliminary data.</text>
</comment>
<organism evidence="1 2">
    <name type="scientific">Acinetobacter brisouii CIP 110357</name>
    <dbReference type="NCBI Taxonomy" id="1341683"/>
    <lineage>
        <taxon>Bacteria</taxon>
        <taxon>Pseudomonadati</taxon>
        <taxon>Pseudomonadota</taxon>
        <taxon>Gammaproteobacteria</taxon>
        <taxon>Moraxellales</taxon>
        <taxon>Moraxellaceae</taxon>
        <taxon>Acinetobacter</taxon>
    </lineage>
</organism>
<gene>
    <name evidence="1" type="ORF">P255_00465</name>
</gene>
<accession>V2VX67</accession>
<reference evidence="1 2" key="1">
    <citation type="submission" date="2013-10" db="EMBL/GenBank/DDBJ databases">
        <title>The Genome Sequence of Acinetobacter brisouii CIP 110357.</title>
        <authorList>
            <consortium name="The Broad Institute Genomics Platform"/>
            <consortium name="The Broad Institute Genome Sequencing Center for Infectious Disease"/>
            <person name="Cerqueira G."/>
            <person name="Feldgarden M."/>
            <person name="Courvalin P."/>
            <person name="Grillot-Courvalin C."/>
            <person name="Clermont D."/>
            <person name="Rocha E."/>
            <person name="Yoon E.-J."/>
            <person name="Nemec A."/>
            <person name="Young S.K."/>
            <person name="Zeng Q."/>
            <person name="Gargeya S."/>
            <person name="Fitzgerald M."/>
            <person name="Abouelleil A."/>
            <person name="Alvarado L."/>
            <person name="Berlin A.M."/>
            <person name="Chapman S.B."/>
            <person name="Gainer-Dewar J."/>
            <person name="Goldberg J."/>
            <person name="Gnerre S."/>
            <person name="Griggs A."/>
            <person name="Gujja S."/>
            <person name="Hansen M."/>
            <person name="Howarth C."/>
            <person name="Imamovic A."/>
            <person name="Ireland A."/>
            <person name="Larimer J."/>
            <person name="McCowan C."/>
            <person name="Murphy C."/>
            <person name="Pearson M."/>
            <person name="Poon T.W."/>
            <person name="Priest M."/>
            <person name="Roberts A."/>
            <person name="Saif S."/>
            <person name="Shea T."/>
            <person name="Sykes S."/>
            <person name="Wortman J."/>
            <person name="Nusbaum C."/>
            <person name="Birren B."/>
        </authorList>
    </citation>
    <scope>NUCLEOTIDE SEQUENCE [LARGE SCALE GENOMIC DNA]</scope>
    <source>
        <strain evidence="1 2">CIP 110357</strain>
    </source>
</reference>